<accession>A0ABN3AI03</accession>
<evidence type="ECO:0000259" key="2">
    <source>
        <dbReference type="Pfam" id="PF11716"/>
    </source>
</evidence>
<dbReference type="Proteomes" id="UP001501020">
    <property type="component" value="Unassembled WGS sequence"/>
</dbReference>
<evidence type="ECO:0000313" key="4">
    <source>
        <dbReference type="Proteomes" id="UP001501020"/>
    </source>
</evidence>
<proteinExistence type="predicted"/>
<evidence type="ECO:0000313" key="3">
    <source>
        <dbReference type="EMBL" id="GAA2167678.1"/>
    </source>
</evidence>
<organism evidence="3 4">
    <name type="scientific">Actinomadura napierensis</name>
    <dbReference type="NCBI Taxonomy" id="267854"/>
    <lineage>
        <taxon>Bacteria</taxon>
        <taxon>Bacillati</taxon>
        <taxon>Actinomycetota</taxon>
        <taxon>Actinomycetes</taxon>
        <taxon>Streptosporangiales</taxon>
        <taxon>Thermomonosporaceae</taxon>
        <taxon>Actinomadura</taxon>
    </lineage>
</organism>
<dbReference type="RefSeq" id="WP_344282757.1">
    <property type="nucleotide sequence ID" value="NZ_BAAAMR010000148.1"/>
</dbReference>
<keyword evidence="4" id="KW-1185">Reference proteome</keyword>
<evidence type="ECO:0000259" key="1">
    <source>
        <dbReference type="Pfam" id="PF07398"/>
    </source>
</evidence>
<dbReference type="GO" id="GO:0016853">
    <property type="term" value="F:isomerase activity"/>
    <property type="evidence" value="ECO:0007669"/>
    <property type="project" value="UniProtKB-KW"/>
</dbReference>
<dbReference type="Pfam" id="PF11716">
    <property type="entry name" value="MDMPI_N"/>
    <property type="match status" value="1"/>
</dbReference>
<dbReference type="Pfam" id="PF07398">
    <property type="entry name" value="MDMPI_C"/>
    <property type="match status" value="1"/>
</dbReference>
<keyword evidence="3" id="KW-0413">Isomerase</keyword>
<dbReference type="InterPro" id="IPR024344">
    <property type="entry name" value="MDMPI_metal-binding"/>
</dbReference>
<dbReference type="InterPro" id="IPR017517">
    <property type="entry name" value="Maleyloyr_isom"/>
</dbReference>
<feature type="domain" description="Mycothiol-dependent maleylpyruvate isomerase metal-binding" evidence="2">
    <location>
        <begin position="13"/>
        <end position="137"/>
    </location>
</feature>
<feature type="domain" description="MDMPI C-terminal" evidence="1">
    <location>
        <begin position="150"/>
        <end position="250"/>
    </location>
</feature>
<protein>
    <submittedName>
        <fullName evidence="3">Maleylpyruvate isomerase family mycothiol-dependent enzyme</fullName>
    </submittedName>
</protein>
<reference evidence="3 4" key="1">
    <citation type="journal article" date="2019" name="Int. J. Syst. Evol. Microbiol.">
        <title>The Global Catalogue of Microorganisms (GCM) 10K type strain sequencing project: providing services to taxonomists for standard genome sequencing and annotation.</title>
        <authorList>
            <consortium name="The Broad Institute Genomics Platform"/>
            <consortium name="The Broad Institute Genome Sequencing Center for Infectious Disease"/>
            <person name="Wu L."/>
            <person name="Ma J."/>
        </authorList>
    </citation>
    <scope>NUCLEOTIDE SEQUENCE [LARGE SCALE GENOMIC DNA]</scope>
    <source>
        <strain evidence="3 4">JCM 13850</strain>
    </source>
</reference>
<gene>
    <name evidence="3" type="ORF">GCM10009727_88380</name>
</gene>
<dbReference type="NCBIfam" id="TIGR03083">
    <property type="entry name" value="maleylpyruvate isomerase family mycothiol-dependent enzyme"/>
    <property type="match status" value="1"/>
</dbReference>
<sequence>MTGRPWDHLRHCDALEREAAAFADVAAGAGLDEPVPSCPGWSVAELVRHLGAMHRWAGGTVRVGAPRRLSLRELGVSFPVVPGDHLPWFGEGAQRLLEVLRAAEPDGPVWAWGVDQHVRFWSRRMLFETAVHRADLEIACGRTPAVAPETAAEGMDELLENLEKAAAFAPKVENLRGDGEVLAFEAADLGDRWLFRLHPDRFEWTRRGPGSDESADATVRGDASDVFLFLWGRRKLGDPVLEFSGNDDLLVHWVENSAI</sequence>
<dbReference type="PANTHER" id="PTHR40758">
    <property type="entry name" value="CONSERVED PROTEIN"/>
    <property type="match status" value="1"/>
</dbReference>
<dbReference type="SUPFAM" id="SSF109854">
    <property type="entry name" value="DinB/YfiT-like putative metalloenzymes"/>
    <property type="match status" value="1"/>
</dbReference>
<dbReference type="EMBL" id="BAAAMR010000148">
    <property type="protein sequence ID" value="GAA2167678.1"/>
    <property type="molecule type" value="Genomic_DNA"/>
</dbReference>
<dbReference type="PANTHER" id="PTHR40758:SF1">
    <property type="entry name" value="CONSERVED PROTEIN"/>
    <property type="match status" value="1"/>
</dbReference>
<dbReference type="InterPro" id="IPR010872">
    <property type="entry name" value="MDMPI_C-term_domain"/>
</dbReference>
<dbReference type="InterPro" id="IPR034660">
    <property type="entry name" value="DinB/YfiT-like"/>
</dbReference>
<comment type="caution">
    <text evidence="3">The sequence shown here is derived from an EMBL/GenBank/DDBJ whole genome shotgun (WGS) entry which is preliminary data.</text>
</comment>
<name>A0ABN3AI03_9ACTN</name>